<sequence length="955" mass="109479">MLRELNIDYGPTPFRFFQNWFELEGFDAFVADTWQNITITESNTMNKLAKKLKMLKGHIRQWVKDKKDNATSLRKELKTKLAAIDTLIDKGVSSSTHLEDCDENSKNFHGIINKHRNNLAIRDTIIDEEWIEDPIAVKNEFLSHFQSRFEAPCTNRLVLDMVFPNILSPEQAQDLERVFVKEEIKEAVWDCGLDKSPGPDGFTFGFYRRFWNLIEGDVVEAVNHFFNNGFRHSGGNSSFIALIPKFQGAKMVKDYRPISLIGSLYKIITKLLANRLVTVIDGLVNEVQSAFIANRQILDGPFILNEIIHWCKAKKKQTLIFKVDFEKAFDSVRWDFLDDVLKNLGFGSRWRDWIQSCLNSSKGSILVNGSPTSEFQYFKGLKQGDPLSPFLFILVMESLHLSFQKVVNAGLYKGVVLDNSLQISHLFYADDVVFIGQWCDSNISTIIRVLDCFFQASGMRINLHKSKIMGIAVDNSLVTQAANSIGCLTLSLPFQYLGVNIGSHMSRIKSWDIVLNKVQGRLSKWKSKVLSVGGRLTLLKSVLGATPIYYMSMYKAPMYVINKLEAIRSHFFNGGDPNIRKMTFVKWENVLASKDKGGMGVSSFFALNRALIFKWIWRFHSQGFSLWSRVIKAIHGVDGKLGYHIKPSASSNWIDIVRTLPILLNKGIDLLGYIKKKVGNGEKTLFWYEPWKGDVSFNNLFPRLFALELDKKISVAGKMAQPSLITSFRRNPRSGTEASQMAMLTSLLEGICLPNMLDRWCWSLSGDEEFSVSSARILIDDKTLGTVGSKTHWCKYVPLKVNILSWRVKLNNLPTRLNLSRRGMDIQSILCPSCNLAVESTNHIFFSCPMMKDLYKSISRWWDVNLLNLSSYDDWWEWFSSLRLSSKLKLLMEGVFYITWWSVWNFRNKSIFGPFPSKARLFDDIVALSFTWCRSRSKLNFSKIDWLKNPLYISM</sequence>
<evidence type="ECO:0000313" key="3">
    <source>
        <dbReference type="Proteomes" id="UP001151760"/>
    </source>
</evidence>
<reference evidence="2" key="2">
    <citation type="submission" date="2022-01" db="EMBL/GenBank/DDBJ databases">
        <authorList>
            <person name="Yamashiro T."/>
            <person name="Shiraishi A."/>
            <person name="Satake H."/>
            <person name="Nakayama K."/>
        </authorList>
    </citation>
    <scope>NUCLEOTIDE SEQUENCE</scope>
</reference>
<dbReference type="InterPro" id="IPR026960">
    <property type="entry name" value="RVT-Znf"/>
</dbReference>
<keyword evidence="2" id="KW-0695">RNA-directed DNA polymerase</keyword>
<dbReference type="SUPFAM" id="SSF56672">
    <property type="entry name" value="DNA/RNA polymerases"/>
    <property type="match status" value="1"/>
</dbReference>
<dbReference type="Pfam" id="PF13966">
    <property type="entry name" value="zf-RVT"/>
    <property type="match status" value="1"/>
</dbReference>
<gene>
    <name evidence="2" type="ORF">Tco_1042239</name>
</gene>
<keyword evidence="2" id="KW-0808">Transferase</keyword>
<dbReference type="GO" id="GO:0003964">
    <property type="term" value="F:RNA-directed DNA polymerase activity"/>
    <property type="evidence" value="ECO:0007669"/>
    <property type="project" value="UniProtKB-KW"/>
</dbReference>
<reference evidence="2" key="1">
    <citation type="journal article" date="2022" name="Int. J. Mol. Sci.">
        <title>Draft Genome of Tanacetum Coccineum: Genomic Comparison of Closely Related Tanacetum-Family Plants.</title>
        <authorList>
            <person name="Yamashiro T."/>
            <person name="Shiraishi A."/>
            <person name="Nakayama K."/>
            <person name="Satake H."/>
        </authorList>
    </citation>
    <scope>NUCLEOTIDE SEQUENCE</scope>
</reference>
<evidence type="ECO:0000259" key="1">
    <source>
        <dbReference type="PROSITE" id="PS50878"/>
    </source>
</evidence>
<feature type="domain" description="Reverse transcriptase" evidence="1">
    <location>
        <begin position="224"/>
        <end position="501"/>
    </location>
</feature>
<dbReference type="CDD" id="cd01650">
    <property type="entry name" value="RT_nLTR_like"/>
    <property type="match status" value="1"/>
</dbReference>
<dbReference type="PROSITE" id="PS50878">
    <property type="entry name" value="RT_POL"/>
    <property type="match status" value="1"/>
</dbReference>
<dbReference type="PANTHER" id="PTHR33116">
    <property type="entry name" value="REVERSE TRANSCRIPTASE ZINC-BINDING DOMAIN-CONTAINING PROTEIN-RELATED-RELATED"/>
    <property type="match status" value="1"/>
</dbReference>
<dbReference type="InterPro" id="IPR000477">
    <property type="entry name" value="RT_dom"/>
</dbReference>
<organism evidence="2 3">
    <name type="scientific">Tanacetum coccineum</name>
    <dbReference type="NCBI Taxonomy" id="301880"/>
    <lineage>
        <taxon>Eukaryota</taxon>
        <taxon>Viridiplantae</taxon>
        <taxon>Streptophyta</taxon>
        <taxon>Embryophyta</taxon>
        <taxon>Tracheophyta</taxon>
        <taxon>Spermatophyta</taxon>
        <taxon>Magnoliopsida</taxon>
        <taxon>eudicotyledons</taxon>
        <taxon>Gunneridae</taxon>
        <taxon>Pentapetalae</taxon>
        <taxon>asterids</taxon>
        <taxon>campanulids</taxon>
        <taxon>Asterales</taxon>
        <taxon>Asteraceae</taxon>
        <taxon>Asteroideae</taxon>
        <taxon>Anthemideae</taxon>
        <taxon>Anthemidinae</taxon>
        <taxon>Tanacetum</taxon>
    </lineage>
</organism>
<comment type="caution">
    <text evidence="2">The sequence shown here is derived from an EMBL/GenBank/DDBJ whole genome shotgun (WGS) entry which is preliminary data.</text>
</comment>
<dbReference type="EMBL" id="BQNB010018537">
    <property type="protein sequence ID" value="GJT75514.1"/>
    <property type="molecule type" value="Genomic_DNA"/>
</dbReference>
<keyword evidence="3" id="KW-1185">Reference proteome</keyword>
<keyword evidence="2" id="KW-0548">Nucleotidyltransferase</keyword>
<accession>A0ABQ5GJZ3</accession>
<dbReference type="Pfam" id="PF00078">
    <property type="entry name" value="RVT_1"/>
    <property type="match status" value="1"/>
</dbReference>
<evidence type="ECO:0000313" key="2">
    <source>
        <dbReference type="EMBL" id="GJT75514.1"/>
    </source>
</evidence>
<protein>
    <submittedName>
        <fullName evidence="2">RNA-directed DNA polymerase, eukaryota</fullName>
    </submittedName>
</protein>
<proteinExistence type="predicted"/>
<dbReference type="InterPro" id="IPR043502">
    <property type="entry name" value="DNA/RNA_pol_sf"/>
</dbReference>
<name>A0ABQ5GJZ3_9ASTR</name>
<dbReference type="Proteomes" id="UP001151760">
    <property type="component" value="Unassembled WGS sequence"/>
</dbReference>
<dbReference type="PANTHER" id="PTHR33116:SF78">
    <property type="entry name" value="OS12G0587133 PROTEIN"/>
    <property type="match status" value="1"/>
</dbReference>